<dbReference type="InterPro" id="IPR024970">
    <property type="entry name" value="Maelstrom"/>
</dbReference>
<reference evidence="12" key="1">
    <citation type="submission" date="2025-08" db="UniProtKB">
        <authorList>
            <consortium name="RefSeq"/>
        </authorList>
    </citation>
    <scope>IDENTIFICATION</scope>
    <source>
        <tissue evidence="12">Sperm</tissue>
    </source>
</reference>
<dbReference type="GO" id="GO:0007140">
    <property type="term" value="P:male meiotic nuclear division"/>
    <property type="evidence" value="ECO:0007669"/>
    <property type="project" value="TreeGrafter"/>
</dbReference>
<evidence type="ECO:0000313" key="11">
    <source>
        <dbReference type="Proteomes" id="UP001318040"/>
    </source>
</evidence>
<evidence type="ECO:0000313" key="12">
    <source>
        <dbReference type="RefSeq" id="XP_032800627.1"/>
    </source>
</evidence>
<dbReference type="Pfam" id="PF13017">
    <property type="entry name" value="Maelstrom"/>
    <property type="match status" value="1"/>
</dbReference>
<feature type="region of interest" description="Disordered" evidence="9">
    <location>
        <begin position="350"/>
        <end position="398"/>
    </location>
</feature>
<dbReference type="PANTHER" id="PTHR21358">
    <property type="entry name" value="PROTEIN MAELSTROM HOMOLOG"/>
    <property type="match status" value="1"/>
</dbReference>
<dbReference type="InterPro" id="IPR039259">
    <property type="entry name" value="Protein_maelstrom"/>
</dbReference>
<keyword evidence="5" id="KW-0221">Differentiation</keyword>
<comment type="subcellular location">
    <subcellularLocation>
        <location evidence="2">Cytoplasm</location>
    </subcellularLocation>
    <subcellularLocation>
        <location evidence="1">Nucleus</location>
    </subcellularLocation>
</comment>
<protein>
    <submittedName>
        <fullName evidence="12">Protein maelstrom homolog</fullName>
    </submittedName>
</protein>
<keyword evidence="11" id="KW-1185">Reference proteome</keyword>
<feature type="region of interest" description="Disordered" evidence="9">
    <location>
        <begin position="1"/>
        <end position="23"/>
    </location>
</feature>
<feature type="domain" description="Maelstrom" evidence="10">
    <location>
        <begin position="121"/>
        <end position="311"/>
    </location>
</feature>
<evidence type="ECO:0000256" key="4">
    <source>
        <dbReference type="ARBA" id="ARBA00022490"/>
    </source>
</evidence>
<gene>
    <name evidence="12" type="primary">MAEL</name>
</gene>
<keyword evidence="6" id="KW-0238">DNA-binding</keyword>
<keyword evidence="4" id="KW-0963">Cytoplasm</keyword>
<feature type="region of interest" description="Disordered" evidence="9">
    <location>
        <begin position="38"/>
        <end position="60"/>
    </location>
</feature>
<dbReference type="GO" id="GO:0007283">
    <property type="term" value="P:spermatogenesis"/>
    <property type="evidence" value="ECO:0007669"/>
    <property type="project" value="TreeGrafter"/>
</dbReference>
<dbReference type="Proteomes" id="UP001318040">
    <property type="component" value="Unplaced"/>
</dbReference>
<evidence type="ECO:0000256" key="8">
    <source>
        <dbReference type="ARBA" id="ARBA00023242"/>
    </source>
</evidence>
<dbReference type="GO" id="GO:0043186">
    <property type="term" value="C:P granule"/>
    <property type="evidence" value="ECO:0007669"/>
    <property type="project" value="TreeGrafter"/>
</dbReference>
<evidence type="ECO:0000256" key="7">
    <source>
        <dbReference type="ARBA" id="ARBA00023158"/>
    </source>
</evidence>
<dbReference type="AlphaFoldDB" id="A0AAJ7SLK7"/>
<evidence type="ECO:0000256" key="1">
    <source>
        <dbReference type="ARBA" id="ARBA00004123"/>
    </source>
</evidence>
<feature type="compositionally biased region" description="Basic and acidic residues" evidence="9">
    <location>
        <begin position="42"/>
        <end position="52"/>
    </location>
</feature>
<feature type="compositionally biased region" description="Basic and acidic residues" evidence="9">
    <location>
        <begin position="8"/>
        <end position="23"/>
    </location>
</feature>
<dbReference type="GO" id="GO:0030154">
    <property type="term" value="P:cell differentiation"/>
    <property type="evidence" value="ECO:0007669"/>
    <property type="project" value="UniProtKB-KW"/>
</dbReference>
<keyword evidence="7" id="KW-0943">RNA-mediated gene silencing</keyword>
<organism evidence="11 12">
    <name type="scientific">Petromyzon marinus</name>
    <name type="common">Sea lamprey</name>
    <dbReference type="NCBI Taxonomy" id="7757"/>
    <lineage>
        <taxon>Eukaryota</taxon>
        <taxon>Metazoa</taxon>
        <taxon>Chordata</taxon>
        <taxon>Craniata</taxon>
        <taxon>Vertebrata</taxon>
        <taxon>Cyclostomata</taxon>
        <taxon>Hyperoartia</taxon>
        <taxon>Petromyzontiformes</taxon>
        <taxon>Petromyzontidae</taxon>
        <taxon>Petromyzon</taxon>
    </lineage>
</organism>
<evidence type="ECO:0000256" key="3">
    <source>
        <dbReference type="ARBA" id="ARBA00007057"/>
    </source>
</evidence>
<dbReference type="GO" id="GO:0043565">
    <property type="term" value="F:sequence-specific DNA binding"/>
    <property type="evidence" value="ECO:0007669"/>
    <property type="project" value="TreeGrafter"/>
</dbReference>
<accession>A0AAJ7SLK7</accession>
<dbReference type="GO" id="GO:0045892">
    <property type="term" value="P:negative regulation of DNA-templated transcription"/>
    <property type="evidence" value="ECO:0007669"/>
    <property type="project" value="TreeGrafter"/>
</dbReference>
<dbReference type="RefSeq" id="XP_032800627.1">
    <property type="nucleotide sequence ID" value="XM_032944736.1"/>
</dbReference>
<dbReference type="GO" id="GO:0060964">
    <property type="term" value="P:regulation of miRNA-mediated gene silencing"/>
    <property type="evidence" value="ECO:0007669"/>
    <property type="project" value="InterPro"/>
</dbReference>
<evidence type="ECO:0000256" key="9">
    <source>
        <dbReference type="SAM" id="MobiDB-lite"/>
    </source>
</evidence>
<dbReference type="GO" id="GO:0005634">
    <property type="term" value="C:nucleus"/>
    <property type="evidence" value="ECO:0007669"/>
    <property type="project" value="UniProtKB-SubCell"/>
</dbReference>
<evidence type="ECO:0000256" key="5">
    <source>
        <dbReference type="ARBA" id="ARBA00022782"/>
    </source>
</evidence>
<dbReference type="KEGG" id="pmrn:116937589"/>
<name>A0AAJ7SLK7_PETMA</name>
<proteinExistence type="inferred from homology"/>
<dbReference type="PANTHER" id="PTHR21358:SF4">
    <property type="entry name" value="PROTEIN MAELSTROM HOMOLOG"/>
    <property type="match status" value="1"/>
</dbReference>
<comment type="similarity">
    <text evidence="3">Belongs to the maelstrom family.</text>
</comment>
<keyword evidence="8" id="KW-0539">Nucleus</keyword>
<evidence type="ECO:0000259" key="10">
    <source>
        <dbReference type="Pfam" id="PF13017"/>
    </source>
</evidence>
<evidence type="ECO:0000256" key="2">
    <source>
        <dbReference type="ARBA" id="ARBA00004496"/>
    </source>
</evidence>
<evidence type="ECO:0000256" key="6">
    <source>
        <dbReference type="ARBA" id="ARBA00023125"/>
    </source>
</evidence>
<sequence>MMLMMTKALDDEGKRRYRPSKREESCWQLPVMLQAGTVARGSNDRRRQQAAEKEEEEAERIARKEEARRAVVESWPPGDGVCDVELVVVDVLMKLQEPGCVCDVELVVVDVLMKLEEPGCDLVLPCELAAARFSLRRGLIASIHHFVDSGPIPLGFRYQCELTSKTSHQLPTEGFALASSDYSFMLSSVMSLACGASVVYARHADTRRVASGLDWLARQAGVTWPGVVLDAERLLVDLYLHAGLDAPSFTSALDSLGAGTWDYDQRARCAFHWDHDVRVCSLRSARCLCFCLCDCLCPALGVTVTEAHVPSLGPPAEYGAGAGGGVTWQRREAVSAVRAASSTVELSPVEGTRGLHRPRPATLADRHHPSWDSSFPPLGRAEPPGEAGGWARGPPTAAAAAAAVDRRQRRQRWQPTPVSSVIGVLKTPVSSVIRVFKTPVSSVIGVFKTPVSSGSES</sequence>
<dbReference type="GO" id="GO:0034587">
    <property type="term" value="P:piRNA processing"/>
    <property type="evidence" value="ECO:0007669"/>
    <property type="project" value="TreeGrafter"/>
</dbReference>